<feature type="transmembrane region" description="Helical" evidence="7">
    <location>
        <begin position="265"/>
        <end position="289"/>
    </location>
</feature>
<comment type="subcellular location">
    <subcellularLocation>
        <location evidence="1">Cell membrane</location>
        <topology evidence="1">Multi-pass membrane protein</topology>
    </subcellularLocation>
</comment>
<feature type="transmembrane region" description="Helical" evidence="7">
    <location>
        <begin position="198"/>
        <end position="222"/>
    </location>
</feature>
<evidence type="ECO:0000256" key="4">
    <source>
        <dbReference type="ARBA" id="ARBA00022989"/>
    </source>
</evidence>
<sequence>MSEPPLPQASPPPVLQSAEPPAPAPASGHGWPVRAVLLWLEADGLRMSAAMSFYGMLSLAPLLVVVVATLGWWLDRALVEHNLLAQIRAFTGERTAEVVQQALASAQAPSEGLLASGVALLLLLWGATGVFAELQAAFGRVWQTVATTPSRLGWRETATLRLRGLAYLLVMGFLLLLSLVLSAALAVATAWLGTHFPYRLLLLALSEGVSFLFATALFLGLMRLSASPKPRLRFLTWGALLGAGLFTVGRHGLSSYLSGAAVVSAYGAAGSLVALLVWIYFSSAVLLLAAACARALEEQALAAQPGSR</sequence>
<evidence type="ECO:0000256" key="2">
    <source>
        <dbReference type="ARBA" id="ARBA00022475"/>
    </source>
</evidence>
<accession>A0ABV9QD51</accession>
<dbReference type="PIRSF" id="PIRSF035875">
    <property type="entry name" value="RNase_BN"/>
    <property type="match status" value="1"/>
</dbReference>
<organism evidence="8 9">
    <name type="scientific">Giesbergeria sinuosa</name>
    <dbReference type="NCBI Taxonomy" id="80883"/>
    <lineage>
        <taxon>Bacteria</taxon>
        <taxon>Pseudomonadati</taxon>
        <taxon>Pseudomonadota</taxon>
        <taxon>Betaproteobacteria</taxon>
        <taxon>Burkholderiales</taxon>
        <taxon>Comamonadaceae</taxon>
        <taxon>Giesbergeria</taxon>
    </lineage>
</organism>
<gene>
    <name evidence="8" type="ORF">ACFO6X_08485</name>
</gene>
<keyword evidence="5 7" id="KW-0472">Membrane</keyword>
<comment type="caution">
    <text evidence="8">The sequence shown here is derived from an EMBL/GenBank/DDBJ whole genome shotgun (WGS) entry which is preliminary data.</text>
</comment>
<keyword evidence="3 7" id="KW-0812">Transmembrane</keyword>
<evidence type="ECO:0000313" key="9">
    <source>
        <dbReference type="Proteomes" id="UP001596001"/>
    </source>
</evidence>
<dbReference type="Proteomes" id="UP001596001">
    <property type="component" value="Unassembled WGS sequence"/>
</dbReference>
<feature type="transmembrane region" description="Helical" evidence="7">
    <location>
        <begin position="53"/>
        <end position="74"/>
    </location>
</feature>
<feature type="region of interest" description="Disordered" evidence="6">
    <location>
        <begin position="1"/>
        <end position="26"/>
    </location>
</feature>
<evidence type="ECO:0000256" key="3">
    <source>
        <dbReference type="ARBA" id="ARBA00022692"/>
    </source>
</evidence>
<dbReference type="InterPro" id="IPR017039">
    <property type="entry name" value="Virul_fac_BrkB"/>
</dbReference>
<feature type="transmembrane region" description="Helical" evidence="7">
    <location>
        <begin position="234"/>
        <end position="253"/>
    </location>
</feature>
<feature type="compositionally biased region" description="Pro residues" evidence="6">
    <location>
        <begin position="1"/>
        <end position="24"/>
    </location>
</feature>
<dbReference type="PANTHER" id="PTHR30213">
    <property type="entry name" value="INNER MEMBRANE PROTEIN YHJD"/>
    <property type="match status" value="1"/>
</dbReference>
<keyword evidence="9" id="KW-1185">Reference proteome</keyword>
<evidence type="ECO:0000256" key="6">
    <source>
        <dbReference type="SAM" id="MobiDB-lite"/>
    </source>
</evidence>
<keyword evidence="4 7" id="KW-1133">Transmembrane helix</keyword>
<evidence type="ECO:0000256" key="1">
    <source>
        <dbReference type="ARBA" id="ARBA00004651"/>
    </source>
</evidence>
<reference evidence="9" key="1">
    <citation type="journal article" date="2019" name="Int. J. Syst. Evol. Microbiol.">
        <title>The Global Catalogue of Microorganisms (GCM) 10K type strain sequencing project: providing services to taxonomists for standard genome sequencing and annotation.</title>
        <authorList>
            <consortium name="The Broad Institute Genomics Platform"/>
            <consortium name="The Broad Institute Genome Sequencing Center for Infectious Disease"/>
            <person name="Wu L."/>
            <person name="Ma J."/>
        </authorList>
    </citation>
    <scope>NUCLEOTIDE SEQUENCE [LARGE SCALE GENOMIC DNA]</scope>
    <source>
        <strain evidence="9">CCUG 49452</strain>
    </source>
</reference>
<dbReference type="Pfam" id="PF03631">
    <property type="entry name" value="Virul_fac_BrkB"/>
    <property type="match status" value="1"/>
</dbReference>
<name>A0ABV9QD51_9BURK</name>
<evidence type="ECO:0000256" key="5">
    <source>
        <dbReference type="ARBA" id="ARBA00023136"/>
    </source>
</evidence>
<dbReference type="EMBL" id="JBHSHJ010000005">
    <property type="protein sequence ID" value="MFC4789015.1"/>
    <property type="molecule type" value="Genomic_DNA"/>
</dbReference>
<evidence type="ECO:0000313" key="8">
    <source>
        <dbReference type="EMBL" id="MFC4789015.1"/>
    </source>
</evidence>
<protein>
    <submittedName>
        <fullName evidence="8">YihY/virulence factor BrkB family protein</fullName>
    </submittedName>
</protein>
<dbReference type="PANTHER" id="PTHR30213:SF1">
    <property type="entry name" value="INNER MEMBRANE PROTEIN YHJD"/>
    <property type="match status" value="1"/>
</dbReference>
<proteinExistence type="predicted"/>
<keyword evidence="2" id="KW-1003">Cell membrane</keyword>
<evidence type="ECO:0000256" key="7">
    <source>
        <dbReference type="SAM" id="Phobius"/>
    </source>
</evidence>
<feature type="transmembrane region" description="Helical" evidence="7">
    <location>
        <begin position="165"/>
        <end position="192"/>
    </location>
</feature>
<dbReference type="RefSeq" id="WP_382431999.1">
    <property type="nucleotide sequence ID" value="NZ_JBHSHJ010000005.1"/>
</dbReference>
<feature type="transmembrane region" description="Helical" evidence="7">
    <location>
        <begin position="113"/>
        <end position="132"/>
    </location>
</feature>